<dbReference type="AlphaFoldDB" id="A0AAV2PQY6"/>
<gene>
    <name evidence="3" type="ORF">MNOR_LOCUS3590</name>
</gene>
<feature type="non-terminal residue" evidence="3">
    <location>
        <position position="337"/>
    </location>
</feature>
<dbReference type="SUPFAM" id="SSF56112">
    <property type="entry name" value="Protein kinase-like (PK-like)"/>
    <property type="match status" value="1"/>
</dbReference>
<dbReference type="PROSITE" id="PS50011">
    <property type="entry name" value="PROTEIN_KINASE_DOM"/>
    <property type="match status" value="1"/>
</dbReference>
<feature type="compositionally biased region" description="Polar residues" evidence="1">
    <location>
        <begin position="248"/>
        <end position="257"/>
    </location>
</feature>
<reference evidence="3 4" key="1">
    <citation type="submission" date="2024-05" db="EMBL/GenBank/DDBJ databases">
        <authorList>
            <person name="Wallberg A."/>
        </authorList>
    </citation>
    <scope>NUCLEOTIDE SEQUENCE [LARGE SCALE GENOMIC DNA]</scope>
</reference>
<dbReference type="PANTHER" id="PTHR24416:SF489">
    <property type="entry name" value="PROTEIN KINASE DOMAIN-CONTAINING PROTEIN"/>
    <property type="match status" value="1"/>
</dbReference>
<feature type="compositionally biased region" description="Low complexity" evidence="1">
    <location>
        <begin position="258"/>
        <end position="268"/>
    </location>
</feature>
<name>A0AAV2PQY6_MEGNR</name>
<dbReference type="GO" id="GO:0043235">
    <property type="term" value="C:receptor complex"/>
    <property type="evidence" value="ECO:0007669"/>
    <property type="project" value="TreeGrafter"/>
</dbReference>
<dbReference type="FunFam" id="1.10.510.10:FF:001227">
    <property type="entry name" value="Tyrosine-protein kinase receptor"/>
    <property type="match status" value="1"/>
</dbReference>
<dbReference type="GO" id="GO:0005886">
    <property type="term" value="C:plasma membrane"/>
    <property type="evidence" value="ECO:0007669"/>
    <property type="project" value="TreeGrafter"/>
</dbReference>
<dbReference type="PROSITE" id="PS00109">
    <property type="entry name" value="PROTEIN_KINASE_TYR"/>
    <property type="match status" value="1"/>
</dbReference>
<evidence type="ECO:0000256" key="1">
    <source>
        <dbReference type="SAM" id="MobiDB-lite"/>
    </source>
</evidence>
<dbReference type="EMBL" id="CAXKWB010001242">
    <property type="protein sequence ID" value="CAL4063735.1"/>
    <property type="molecule type" value="Genomic_DNA"/>
</dbReference>
<comment type="caution">
    <text evidence="3">The sequence shown here is derived from an EMBL/GenBank/DDBJ whole genome shotgun (WGS) entry which is preliminary data.</text>
</comment>
<feature type="domain" description="Protein kinase" evidence="2">
    <location>
        <begin position="1"/>
        <end position="198"/>
    </location>
</feature>
<dbReference type="CDD" id="cd00192">
    <property type="entry name" value="PTKc"/>
    <property type="match status" value="1"/>
</dbReference>
<feature type="region of interest" description="Disordered" evidence="1">
    <location>
        <begin position="247"/>
        <end position="268"/>
    </location>
</feature>
<dbReference type="InterPro" id="IPR008266">
    <property type="entry name" value="Tyr_kinase_AS"/>
</dbReference>
<dbReference type="PANTHER" id="PTHR24416">
    <property type="entry name" value="TYROSINE-PROTEIN KINASE RECEPTOR"/>
    <property type="match status" value="1"/>
</dbReference>
<evidence type="ECO:0000313" key="3">
    <source>
        <dbReference type="EMBL" id="CAL4063735.1"/>
    </source>
</evidence>
<dbReference type="Proteomes" id="UP001497623">
    <property type="component" value="Unassembled WGS sequence"/>
</dbReference>
<dbReference type="InterPro" id="IPR011009">
    <property type="entry name" value="Kinase-like_dom_sf"/>
</dbReference>
<dbReference type="GO" id="GO:0007169">
    <property type="term" value="P:cell surface receptor protein tyrosine kinase signaling pathway"/>
    <property type="evidence" value="ECO:0007669"/>
    <property type="project" value="TreeGrafter"/>
</dbReference>
<keyword evidence="4" id="KW-1185">Reference proteome</keyword>
<protein>
    <recommendedName>
        <fullName evidence="2">Protein kinase domain-containing protein</fullName>
    </recommendedName>
</protein>
<dbReference type="GO" id="GO:0004714">
    <property type="term" value="F:transmembrane receptor protein tyrosine kinase activity"/>
    <property type="evidence" value="ECO:0007669"/>
    <property type="project" value="TreeGrafter"/>
</dbReference>
<dbReference type="PRINTS" id="PR00109">
    <property type="entry name" value="TYRKINASE"/>
</dbReference>
<organism evidence="3 4">
    <name type="scientific">Meganyctiphanes norvegica</name>
    <name type="common">Northern krill</name>
    <name type="synonym">Thysanopoda norvegica</name>
    <dbReference type="NCBI Taxonomy" id="48144"/>
    <lineage>
        <taxon>Eukaryota</taxon>
        <taxon>Metazoa</taxon>
        <taxon>Ecdysozoa</taxon>
        <taxon>Arthropoda</taxon>
        <taxon>Crustacea</taxon>
        <taxon>Multicrustacea</taxon>
        <taxon>Malacostraca</taxon>
        <taxon>Eumalacostraca</taxon>
        <taxon>Eucarida</taxon>
        <taxon>Euphausiacea</taxon>
        <taxon>Euphausiidae</taxon>
        <taxon>Meganyctiphanes</taxon>
    </lineage>
</organism>
<dbReference type="InterPro" id="IPR050122">
    <property type="entry name" value="RTK"/>
</dbReference>
<dbReference type="SMART" id="SM00219">
    <property type="entry name" value="TyrKc"/>
    <property type="match status" value="1"/>
</dbReference>
<proteinExistence type="predicted"/>
<evidence type="ECO:0000259" key="2">
    <source>
        <dbReference type="PROSITE" id="PS50011"/>
    </source>
</evidence>
<dbReference type="Gene3D" id="1.10.510.10">
    <property type="entry name" value="Transferase(Phosphotransferase) domain 1"/>
    <property type="match status" value="1"/>
</dbReference>
<dbReference type="InterPro" id="IPR001245">
    <property type="entry name" value="Ser-Thr/Tyr_kinase_cat_dom"/>
</dbReference>
<accession>A0AAV2PQY6</accession>
<evidence type="ECO:0000313" key="4">
    <source>
        <dbReference type="Proteomes" id="UP001497623"/>
    </source>
</evidence>
<dbReference type="InterPro" id="IPR020635">
    <property type="entry name" value="Tyr_kinase_cat_dom"/>
</dbReference>
<feature type="non-terminal residue" evidence="3">
    <location>
        <position position="1"/>
    </location>
</feature>
<sequence>FNLIHFLGDLKTYLLARRHLVTSRVVHGEDDEVGAKRLTSMALDVAKALDYLSEQKYVHRDVACRNCLVSAERIVKLSDFGMTRAMYESDYYRFNRKAMLPVRWMSPESLEEGVFTCKSDMWSFGVLLYEVITFGNFPFQGMSNNQVLEHVCKGHTIALPSGVKSQLSRLLHSCWALNPDDRPPFSQLVDQLSMNPRLITPCLEVPQSSVQTDTAAILKLLVQSAQSSFITEVPPRPPAPARVRHYSGDNSITQNNVTTHSDTGGTTTTSFTVPNIWNNGSYNCNHNRASHINGGGSSIEPLLPQNGENYIAKYVCLQRSKSGDSPVTIETPNMTSV</sequence>
<dbReference type="GO" id="GO:0005524">
    <property type="term" value="F:ATP binding"/>
    <property type="evidence" value="ECO:0007669"/>
    <property type="project" value="InterPro"/>
</dbReference>
<dbReference type="Pfam" id="PF07714">
    <property type="entry name" value="PK_Tyr_Ser-Thr"/>
    <property type="match status" value="1"/>
</dbReference>
<dbReference type="InterPro" id="IPR000719">
    <property type="entry name" value="Prot_kinase_dom"/>
</dbReference>